<dbReference type="PANTHER" id="PTHR45856">
    <property type="entry name" value="ALPHA/BETA-HYDROLASES SUPERFAMILY PROTEIN"/>
    <property type="match status" value="1"/>
</dbReference>
<evidence type="ECO:0000259" key="5">
    <source>
        <dbReference type="Pfam" id="PF01764"/>
    </source>
</evidence>
<accession>A0A9P6L7Q7</accession>
<dbReference type="PANTHER" id="PTHR45856:SF24">
    <property type="entry name" value="FUNGAL LIPASE-LIKE DOMAIN-CONTAINING PROTEIN"/>
    <property type="match status" value="1"/>
</dbReference>
<evidence type="ECO:0000256" key="1">
    <source>
        <dbReference type="ARBA" id="ARBA00023157"/>
    </source>
</evidence>
<dbReference type="Proteomes" id="UP000736335">
    <property type="component" value="Unassembled WGS sequence"/>
</dbReference>
<reference evidence="6" key="2">
    <citation type="submission" date="2020-11" db="EMBL/GenBank/DDBJ databases">
        <authorList>
            <consortium name="DOE Joint Genome Institute"/>
            <person name="Kuo A."/>
            <person name="Miyauchi S."/>
            <person name="Kiss E."/>
            <person name="Drula E."/>
            <person name="Kohler A."/>
            <person name="Sanchez-Garcia M."/>
            <person name="Andreopoulos B."/>
            <person name="Barry K.W."/>
            <person name="Bonito G."/>
            <person name="Buee M."/>
            <person name="Carver A."/>
            <person name="Chen C."/>
            <person name="Cichocki N."/>
            <person name="Clum A."/>
            <person name="Culley D."/>
            <person name="Crous P.W."/>
            <person name="Fauchery L."/>
            <person name="Girlanda M."/>
            <person name="Hayes R."/>
            <person name="Keri Z."/>
            <person name="Labutti K."/>
            <person name="Lipzen A."/>
            <person name="Lombard V."/>
            <person name="Magnuson J."/>
            <person name="Maillard F."/>
            <person name="Morin E."/>
            <person name="Murat C."/>
            <person name="Nolan M."/>
            <person name="Ohm R."/>
            <person name="Pangilinan J."/>
            <person name="Pereira M."/>
            <person name="Perotto S."/>
            <person name="Peter M."/>
            <person name="Riley R."/>
            <person name="Sitrit Y."/>
            <person name="Stielow B."/>
            <person name="Szollosi G."/>
            <person name="Zifcakova L."/>
            <person name="Stursova M."/>
            <person name="Spatafora J.W."/>
            <person name="Tedersoo L."/>
            <person name="Vaario L.-M."/>
            <person name="Yamada A."/>
            <person name="Yan M."/>
            <person name="Wang P."/>
            <person name="Xu J."/>
            <person name="Bruns T."/>
            <person name="Baldrian P."/>
            <person name="Vilgalys R."/>
            <person name="Henrissat B."/>
            <person name="Grigoriev I.V."/>
            <person name="Hibbett D."/>
            <person name="Nagy L.G."/>
            <person name="Martin F.M."/>
        </authorList>
    </citation>
    <scope>NUCLEOTIDE SEQUENCE</scope>
    <source>
        <strain evidence="6">UH-Tt-Lm1</strain>
    </source>
</reference>
<comment type="similarity">
    <text evidence="2">Belongs to the AB hydrolase superfamily. Lipase family. Class 3 subfamily.</text>
</comment>
<keyword evidence="6" id="KW-0378">Hydrolase</keyword>
<gene>
    <name evidence="6" type="ORF">BJ322DRAFT_1056715</name>
</gene>
<evidence type="ECO:0000256" key="4">
    <source>
        <dbReference type="ARBA" id="ARBA00048461"/>
    </source>
</evidence>
<sequence>MRFSSILSPSDHSYNDYQQHMYRIEKLENFRLLYRLLASKSSHTLQAEDIVSKETHKEIQLIGEFADVSYSPIALERVYKHLELLSQKHFPLEGYEAVTSSKLILSFEGDVANVAVLVAYRPTTKQIVVGICGTRTLMQALYDMNSLFQHCTKGGQSYRVHSGFMSMYTGIEARAFKGIRKGFEEEQVEELVITGHSMGGALSYYLAVGLLTSDGILPPGIRIKIVAFGSPRVGDQAFASLWKTLVEEHRSSHGRLSFQEYNVRAYNDGVPMLPPVKTGYVHHTTNPLFLRNDQLFRIPDSEKEYGSFDVPTIEDAPSPLYPKGGHNYYNGRELEKLARRVSVLSKLMKDEEDDLWVKTYVAEVTRVEKYSLS</sequence>
<dbReference type="EMBL" id="WIUZ02000006">
    <property type="protein sequence ID" value="KAF9785873.1"/>
    <property type="molecule type" value="Genomic_DNA"/>
</dbReference>
<dbReference type="CDD" id="cd00519">
    <property type="entry name" value="Lipase_3"/>
    <property type="match status" value="1"/>
</dbReference>
<dbReference type="InterPro" id="IPR029058">
    <property type="entry name" value="AB_hydrolase_fold"/>
</dbReference>
<keyword evidence="7" id="KW-1185">Reference proteome</keyword>
<evidence type="ECO:0000256" key="2">
    <source>
        <dbReference type="ARBA" id="ARBA00043996"/>
    </source>
</evidence>
<evidence type="ECO:0000313" key="6">
    <source>
        <dbReference type="EMBL" id="KAF9785873.1"/>
    </source>
</evidence>
<dbReference type="Gene3D" id="3.40.50.1820">
    <property type="entry name" value="alpha/beta hydrolase"/>
    <property type="match status" value="1"/>
</dbReference>
<protein>
    <submittedName>
        <fullName evidence="6">Alpha/Beta hydrolase protein</fullName>
    </submittedName>
</protein>
<dbReference type="InterPro" id="IPR002921">
    <property type="entry name" value="Fungal_lipase-type"/>
</dbReference>
<dbReference type="SUPFAM" id="SSF53474">
    <property type="entry name" value="alpha/beta-Hydrolases"/>
    <property type="match status" value="1"/>
</dbReference>
<reference evidence="6" key="1">
    <citation type="journal article" date="2020" name="Nat. Commun.">
        <title>Large-scale genome sequencing of mycorrhizal fungi provides insights into the early evolution of symbiotic traits.</title>
        <authorList>
            <person name="Miyauchi S."/>
            <person name="Kiss E."/>
            <person name="Kuo A."/>
            <person name="Drula E."/>
            <person name="Kohler A."/>
            <person name="Sanchez-Garcia M."/>
            <person name="Morin E."/>
            <person name="Andreopoulos B."/>
            <person name="Barry K.W."/>
            <person name="Bonito G."/>
            <person name="Buee M."/>
            <person name="Carver A."/>
            <person name="Chen C."/>
            <person name="Cichocki N."/>
            <person name="Clum A."/>
            <person name="Culley D."/>
            <person name="Crous P.W."/>
            <person name="Fauchery L."/>
            <person name="Girlanda M."/>
            <person name="Hayes R.D."/>
            <person name="Keri Z."/>
            <person name="LaButti K."/>
            <person name="Lipzen A."/>
            <person name="Lombard V."/>
            <person name="Magnuson J."/>
            <person name="Maillard F."/>
            <person name="Murat C."/>
            <person name="Nolan M."/>
            <person name="Ohm R.A."/>
            <person name="Pangilinan J."/>
            <person name="Pereira M.F."/>
            <person name="Perotto S."/>
            <person name="Peter M."/>
            <person name="Pfister S."/>
            <person name="Riley R."/>
            <person name="Sitrit Y."/>
            <person name="Stielow J.B."/>
            <person name="Szollosi G."/>
            <person name="Zifcakova L."/>
            <person name="Stursova M."/>
            <person name="Spatafora J.W."/>
            <person name="Tedersoo L."/>
            <person name="Vaario L.M."/>
            <person name="Yamada A."/>
            <person name="Yan M."/>
            <person name="Wang P."/>
            <person name="Xu J."/>
            <person name="Bruns T."/>
            <person name="Baldrian P."/>
            <person name="Vilgalys R."/>
            <person name="Dunand C."/>
            <person name="Henrissat B."/>
            <person name="Grigoriev I.V."/>
            <person name="Hibbett D."/>
            <person name="Nagy L.G."/>
            <person name="Martin F.M."/>
        </authorList>
    </citation>
    <scope>NUCLEOTIDE SEQUENCE</scope>
    <source>
        <strain evidence="6">UH-Tt-Lm1</strain>
    </source>
</reference>
<comment type="catalytic activity">
    <reaction evidence="3">
        <text>a diacylglycerol + H2O = a monoacylglycerol + a fatty acid + H(+)</text>
        <dbReference type="Rhea" id="RHEA:32731"/>
        <dbReference type="ChEBI" id="CHEBI:15377"/>
        <dbReference type="ChEBI" id="CHEBI:15378"/>
        <dbReference type="ChEBI" id="CHEBI:17408"/>
        <dbReference type="ChEBI" id="CHEBI:18035"/>
        <dbReference type="ChEBI" id="CHEBI:28868"/>
    </reaction>
</comment>
<evidence type="ECO:0000256" key="3">
    <source>
        <dbReference type="ARBA" id="ARBA00047591"/>
    </source>
</evidence>
<name>A0A9P6L7Q7_9AGAM</name>
<dbReference type="OrthoDB" id="426718at2759"/>
<comment type="catalytic activity">
    <reaction evidence="4">
        <text>a monoacylglycerol + H2O = glycerol + a fatty acid + H(+)</text>
        <dbReference type="Rhea" id="RHEA:15245"/>
        <dbReference type="ChEBI" id="CHEBI:15377"/>
        <dbReference type="ChEBI" id="CHEBI:15378"/>
        <dbReference type="ChEBI" id="CHEBI:17408"/>
        <dbReference type="ChEBI" id="CHEBI:17754"/>
        <dbReference type="ChEBI" id="CHEBI:28868"/>
    </reaction>
</comment>
<evidence type="ECO:0000313" key="7">
    <source>
        <dbReference type="Proteomes" id="UP000736335"/>
    </source>
</evidence>
<comment type="caution">
    <text evidence="6">The sequence shown here is derived from an EMBL/GenBank/DDBJ whole genome shotgun (WGS) entry which is preliminary data.</text>
</comment>
<dbReference type="InterPro" id="IPR051218">
    <property type="entry name" value="Sec_MonoDiacylglyc_Lipase"/>
</dbReference>
<keyword evidence="1" id="KW-1015">Disulfide bond</keyword>
<dbReference type="GO" id="GO:0006629">
    <property type="term" value="P:lipid metabolic process"/>
    <property type="evidence" value="ECO:0007669"/>
    <property type="project" value="InterPro"/>
</dbReference>
<proteinExistence type="inferred from homology"/>
<feature type="domain" description="Fungal lipase-type" evidence="5">
    <location>
        <begin position="128"/>
        <end position="276"/>
    </location>
</feature>
<dbReference type="AlphaFoldDB" id="A0A9P6L7Q7"/>
<organism evidence="6 7">
    <name type="scientific">Thelephora terrestris</name>
    <dbReference type="NCBI Taxonomy" id="56493"/>
    <lineage>
        <taxon>Eukaryota</taxon>
        <taxon>Fungi</taxon>
        <taxon>Dikarya</taxon>
        <taxon>Basidiomycota</taxon>
        <taxon>Agaricomycotina</taxon>
        <taxon>Agaricomycetes</taxon>
        <taxon>Thelephorales</taxon>
        <taxon>Thelephoraceae</taxon>
        <taxon>Thelephora</taxon>
    </lineage>
</organism>
<dbReference type="Pfam" id="PF01764">
    <property type="entry name" value="Lipase_3"/>
    <property type="match status" value="1"/>
</dbReference>
<dbReference type="GO" id="GO:0016787">
    <property type="term" value="F:hydrolase activity"/>
    <property type="evidence" value="ECO:0007669"/>
    <property type="project" value="UniProtKB-KW"/>
</dbReference>